<dbReference type="GO" id="GO:0016740">
    <property type="term" value="F:transferase activity"/>
    <property type="evidence" value="ECO:0007669"/>
    <property type="project" value="UniProtKB-KW"/>
</dbReference>
<dbReference type="Gene3D" id="3.40.50.300">
    <property type="entry name" value="P-loop containing nucleotide triphosphate hydrolases"/>
    <property type="match status" value="1"/>
</dbReference>
<dbReference type="EMBL" id="LJIJ01001101">
    <property type="protein sequence ID" value="ODM92995.1"/>
    <property type="molecule type" value="Genomic_DNA"/>
</dbReference>
<evidence type="ECO:0000313" key="1">
    <source>
        <dbReference type="EMBL" id="ODM92995.1"/>
    </source>
</evidence>
<proteinExistence type="predicted"/>
<keyword evidence="1" id="KW-0808">Transferase</keyword>
<name>A0A1D2MJF3_ORCCI</name>
<gene>
    <name evidence="1" type="ORF">Ocin01_13682</name>
</gene>
<reference evidence="1 2" key="1">
    <citation type="journal article" date="2016" name="Genome Biol. Evol.">
        <title>Gene Family Evolution Reflects Adaptation to Soil Environmental Stressors in the Genome of the Collembolan Orchesella cincta.</title>
        <authorList>
            <person name="Faddeeva-Vakhrusheva A."/>
            <person name="Derks M.F."/>
            <person name="Anvar S.Y."/>
            <person name="Agamennone V."/>
            <person name="Suring W."/>
            <person name="Smit S."/>
            <person name="van Straalen N.M."/>
            <person name="Roelofs D."/>
        </authorList>
    </citation>
    <scope>NUCLEOTIDE SEQUENCE [LARGE SCALE GENOMIC DNA]</scope>
    <source>
        <tissue evidence="1">Mixed pool</tissue>
    </source>
</reference>
<dbReference type="Proteomes" id="UP000094527">
    <property type="component" value="Unassembled WGS sequence"/>
</dbReference>
<dbReference type="SUPFAM" id="SSF52540">
    <property type="entry name" value="P-loop containing nucleoside triphosphate hydrolases"/>
    <property type="match status" value="1"/>
</dbReference>
<organism evidence="1 2">
    <name type="scientific">Orchesella cincta</name>
    <name type="common">Springtail</name>
    <name type="synonym">Podura cincta</name>
    <dbReference type="NCBI Taxonomy" id="48709"/>
    <lineage>
        <taxon>Eukaryota</taxon>
        <taxon>Metazoa</taxon>
        <taxon>Ecdysozoa</taxon>
        <taxon>Arthropoda</taxon>
        <taxon>Hexapoda</taxon>
        <taxon>Collembola</taxon>
        <taxon>Entomobryomorpha</taxon>
        <taxon>Entomobryoidea</taxon>
        <taxon>Orchesellidae</taxon>
        <taxon>Orchesellinae</taxon>
        <taxon>Orchesella</taxon>
    </lineage>
</organism>
<dbReference type="OrthoDB" id="411451at2759"/>
<comment type="caution">
    <text evidence="1">The sequence shown here is derived from an EMBL/GenBank/DDBJ whole genome shotgun (WGS) entry which is preliminary data.</text>
</comment>
<dbReference type="AlphaFoldDB" id="A0A1D2MJF3"/>
<accession>A0A1D2MJF3</accession>
<protein>
    <submittedName>
        <fullName evidence="1">Heparan sulfate glucosamine 3-O-sulfotransferase 5</fullName>
    </submittedName>
</protein>
<sequence>MYLQWVFGKYVPRLRLLTPQTVLKCLLIITVLYKLQNKPESEEPQVVRRKTLPSVLIIGARKCGTRALIDMLNLHPQVCNQYT</sequence>
<keyword evidence="2" id="KW-1185">Reference proteome</keyword>
<evidence type="ECO:0000313" key="2">
    <source>
        <dbReference type="Proteomes" id="UP000094527"/>
    </source>
</evidence>
<dbReference type="InterPro" id="IPR027417">
    <property type="entry name" value="P-loop_NTPase"/>
</dbReference>